<dbReference type="Pfam" id="PF17907">
    <property type="entry name" value="AWS"/>
    <property type="match status" value="1"/>
</dbReference>
<feature type="compositionally biased region" description="Polar residues" evidence="19">
    <location>
        <begin position="279"/>
        <end position="291"/>
    </location>
</feature>
<feature type="compositionally biased region" description="Basic and acidic residues" evidence="19">
    <location>
        <begin position="1016"/>
        <end position="1025"/>
    </location>
</feature>
<dbReference type="InterPro" id="IPR043151">
    <property type="entry name" value="BAH_sf"/>
</dbReference>
<organism evidence="25 26">
    <name type="scientific">Cloeon dipterum</name>
    <dbReference type="NCBI Taxonomy" id="197152"/>
    <lineage>
        <taxon>Eukaryota</taxon>
        <taxon>Metazoa</taxon>
        <taxon>Ecdysozoa</taxon>
        <taxon>Arthropoda</taxon>
        <taxon>Hexapoda</taxon>
        <taxon>Insecta</taxon>
        <taxon>Pterygota</taxon>
        <taxon>Palaeoptera</taxon>
        <taxon>Ephemeroptera</taxon>
        <taxon>Pisciforma</taxon>
        <taxon>Baetidae</taxon>
        <taxon>Cloeon</taxon>
    </lineage>
</organism>
<feature type="compositionally biased region" description="Basic and acidic residues" evidence="19">
    <location>
        <begin position="664"/>
        <end position="697"/>
    </location>
</feature>
<feature type="compositionally biased region" description="Low complexity" evidence="19">
    <location>
        <begin position="539"/>
        <end position="559"/>
    </location>
</feature>
<feature type="compositionally biased region" description="Basic and acidic residues" evidence="19">
    <location>
        <begin position="839"/>
        <end position="850"/>
    </location>
</feature>
<feature type="compositionally biased region" description="Basic residues" evidence="19">
    <location>
        <begin position="763"/>
        <end position="781"/>
    </location>
</feature>
<evidence type="ECO:0000256" key="12">
    <source>
        <dbReference type="ARBA" id="ARBA00022853"/>
    </source>
</evidence>
<dbReference type="SUPFAM" id="SSF47370">
    <property type="entry name" value="Bromodomain"/>
    <property type="match status" value="1"/>
</dbReference>
<evidence type="ECO:0000256" key="3">
    <source>
        <dbReference type="ARBA" id="ARBA00022454"/>
    </source>
</evidence>
<evidence type="ECO:0000256" key="5">
    <source>
        <dbReference type="ARBA" id="ARBA00022603"/>
    </source>
</evidence>
<feature type="compositionally biased region" description="Basic residues" evidence="19">
    <location>
        <begin position="1077"/>
        <end position="1087"/>
    </location>
</feature>
<evidence type="ECO:0000259" key="22">
    <source>
        <dbReference type="PROSITE" id="PS50868"/>
    </source>
</evidence>
<feature type="region of interest" description="Disordered" evidence="19">
    <location>
        <begin position="1"/>
        <end position="184"/>
    </location>
</feature>
<dbReference type="SMART" id="SM00384">
    <property type="entry name" value="AT_hook"/>
    <property type="match status" value="3"/>
</dbReference>
<dbReference type="Gene3D" id="2.170.270.10">
    <property type="entry name" value="SET domain"/>
    <property type="match status" value="1"/>
</dbReference>
<feature type="compositionally biased region" description="Basic and acidic residues" evidence="19">
    <location>
        <begin position="874"/>
        <end position="886"/>
    </location>
</feature>
<keyword evidence="7" id="KW-0949">S-adenosyl-L-methionine</keyword>
<feature type="compositionally biased region" description="Polar residues" evidence="19">
    <location>
        <begin position="560"/>
        <end position="569"/>
    </location>
</feature>
<dbReference type="GO" id="GO:0042800">
    <property type="term" value="F:histone H3K4 methyltransferase activity"/>
    <property type="evidence" value="ECO:0007669"/>
    <property type="project" value="TreeGrafter"/>
</dbReference>
<dbReference type="SUPFAM" id="SSF57903">
    <property type="entry name" value="FYVE/PHD zinc finger"/>
    <property type="match status" value="1"/>
</dbReference>
<keyword evidence="11" id="KW-0862">Zinc</keyword>
<evidence type="ECO:0000256" key="4">
    <source>
        <dbReference type="ARBA" id="ARBA00022553"/>
    </source>
</evidence>
<feature type="compositionally biased region" description="Polar residues" evidence="19">
    <location>
        <begin position="520"/>
        <end position="538"/>
    </location>
</feature>
<feature type="compositionally biased region" description="Low complexity" evidence="19">
    <location>
        <begin position="915"/>
        <end position="927"/>
    </location>
</feature>
<dbReference type="OrthoDB" id="79252at2759"/>
<feature type="domain" description="BAH" evidence="23">
    <location>
        <begin position="1869"/>
        <end position="2009"/>
    </location>
</feature>
<feature type="compositionally biased region" description="Low complexity" evidence="19">
    <location>
        <begin position="117"/>
        <end position="142"/>
    </location>
</feature>
<evidence type="ECO:0000256" key="1">
    <source>
        <dbReference type="ARBA" id="ARBA00004123"/>
    </source>
</evidence>
<feature type="region of interest" description="Disordered" evidence="19">
    <location>
        <begin position="409"/>
        <end position="709"/>
    </location>
</feature>
<dbReference type="GO" id="GO:0005694">
    <property type="term" value="C:chromosome"/>
    <property type="evidence" value="ECO:0007669"/>
    <property type="project" value="UniProtKB-SubCell"/>
</dbReference>
<dbReference type="PROSITE" id="PS01359">
    <property type="entry name" value="ZF_PHD_1"/>
    <property type="match status" value="1"/>
</dbReference>
<evidence type="ECO:0000256" key="14">
    <source>
        <dbReference type="ARBA" id="ARBA00023117"/>
    </source>
</evidence>
<dbReference type="InterPro" id="IPR001965">
    <property type="entry name" value="Znf_PHD"/>
</dbReference>
<dbReference type="PANTHER" id="PTHR46147:SF3">
    <property type="entry name" value="HISTONE-LYSINE N-METHYLTRANSFERASE ASH1"/>
    <property type="match status" value="1"/>
</dbReference>
<evidence type="ECO:0000256" key="7">
    <source>
        <dbReference type="ARBA" id="ARBA00022691"/>
    </source>
</evidence>
<evidence type="ECO:0000256" key="19">
    <source>
        <dbReference type="SAM" id="MobiDB-lite"/>
    </source>
</evidence>
<feature type="region of interest" description="Disordered" evidence="19">
    <location>
        <begin position="211"/>
        <end position="318"/>
    </location>
</feature>
<dbReference type="InterPro" id="IPR001214">
    <property type="entry name" value="SET_dom"/>
</dbReference>
<feature type="compositionally biased region" description="Acidic residues" evidence="19">
    <location>
        <begin position="143"/>
        <end position="156"/>
    </location>
</feature>
<dbReference type="Pfam" id="PF20826">
    <property type="entry name" value="PHD_5"/>
    <property type="match status" value="1"/>
</dbReference>
<dbReference type="GO" id="GO:0003682">
    <property type="term" value="F:chromatin binding"/>
    <property type="evidence" value="ECO:0007669"/>
    <property type="project" value="InterPro"/>
</dbReference>
<keyword evidence="3" id="KW-0158">Chromosome</keyword>
<dbReference type="SUPFAM" id="SSF82199">
    <property type="entry name" value="SET domain"/>
    <property type="match status" value="1"/>
</dbReference>
<keyword evidence="10" id="KW-0863">Zinc-finger</keyword>
<dbReference type="GO" id="GO:0032259">
    <property type="term" value="P:methylation"/>
    <property type="evidence" value="ECO:0007669"/>
    <property type="project" value="UniProtKB-KW"/>
</dbReference>
<dbReference type="InterPro" id="IPR046341">
    <property type="entry name" value="SET_dom_sf"/>
</dbReference>
<dbReference type="Pfam" id="PF00856">
    <property type="entry name" value="SET"/>
    <property type="match status" value="1"/>
</dbReference>
<dbReference type="Pfam" id="PF00439">
    <property type="entry name" value="Bromodomain"/>
    <property type="match status" value="1"/>
</dbReference>
<feature type="domain" description="SET" evidence="21">
    <location>
        <begin position="1363"/>
        <end position="1479"/>
    </location>
</feature>
<protein>
    <recommendedName>
        <fullName evidence="27">Histone-lysine N-methyltransferase</fullName>
    </recommendedName>
</protein>
<dbReference type="CDD" id="cd15548">
    <property type="entry name" value="PHD_ASH1L"/>
    <property type="match status" value="1"/>
</dbReference>
<evidence type="ECO:0000313" key="26">
    <source>
        <dbReference type="Proteomes" id="UP000494165"/>
    </source>
</evidence>
<dbReference type="InterPro" id="IPR017956">
    <property type="entry name" value="AT_hook_DNA-bd_motif"/>
</dbReference>
<feature type="compositionally biased region" description="Basic and acidic residues" evidence="19">
    <location>
        <begin position="1102"/>
        <end position="1136"/>
    </location>
</feature>
<dbReference type="SMART" id="SM00297">
    <property type="entry name" value="BROMO"/>
    <property type="match status" value="1"/>
</dbReference>
<dbReference type="InterPro" id="IPR036427">
    <property type="entry name" value="Bromodomain-like_sf"/>
</dbReference>
<feature type="compositionally biased region" description="Polar residues" evidence="19">
    <location>
        <begin position="467"/>
        <end position="485"/>
    </location>
</feature>
<evidence type="ECO:0000256" key="10">
    <source>
        <dbReference type="ARBA" id="ARBA00022771"/>
    </source>
</evidence>
<feature type="compositionally biased region" description="Polar residues" evidence="19">
    <location>
        <begin position="239"/>
        <end position="248"/>
    </location>
</feature>
<dbReference type="InterPro" id="IPR006560">
    <property type="entry name" value="AWS_dom"/>
</dbReference>
<evidence type="ECO:0000256" key="6">
    <source>
        <dbReference type="ARBA" id="ARBA00022679"/>
    </source>
</evidence>
<keyword evidence="5" id="KW-0489">Methyltransferase</keyword>
<name>A0A8S1CJM5_9INSE</name>
<keyword evidence="8" id="KW-0479">Metal-binding</keyword>
<keyword evidence="6" id="KW-0808">Transferase</keyword>
<dbReference type="Gene3D" id="1.20.920.10">
    <property type="entry name" value="Bromodomain-like"/>
    <property type="match status" value="1"/>
</dbReference>
<dbReference type="Proteomes" id="UP000494165">
    <property type="component" value="Unassembled WGS sequence"/>
</dbReference>
<accession>A0A8S1CJM5</accession>
<feature type="compositionally biased region" description="Basic and acidic residues" evidence="19">
    <location>
        <begin position="2051"/>
        <end position="2065"/>
    </location>
</feature>
<evidence type="ECO:0000259" key="21">
    <source>
        <dbReference type="PROSITE" id="PS50280"/>
    </source>
</evidence>
<feature type="region of interest" description="Disordered" evidence="19">
    <location>
        <begin position="2034"/>
        <end position="2076"/>
    </location>
</feature>
<dbReference type="SMART" id="SM00508">
    <property type="entry name" value="PostSET"/>
    <property type="match status" value="1"/>
</dbReference>
<feature type="region of interest" description="Disordered" evidence="19">
    <location>
        <begin position="837"/>
        <end position="948"/>
    </location>
</feature>
<dbReference type="PROSITE" id="PS50280">
    <property type="entry name" value="SET"/>
    <property type="match status" value="1"/>
</dbReference>
<keyword evidence="13" id="KW-0805">Transcription regulation</keyword>
<dbReference type="SMART" id="SM00317">
    <property type="entry name" value="SET"/>
    <property type="match status" value="1"/>
</dbReference>
<dbReference type="FunFam" id="3.30.40.10:FF:000113">
    <property type="entry name" value="Histone-lysine N-methyltransferase"/>
    <property type="match status" value="1"/>
</dbReference>
<evidence type="ECO:0000256" key="15">
    <source>
        <dbReference type="ARBA" id="ARBA00023159"/>
    </source>
</evidence>
<evidence type="ECO:0000313" key="25">
    <source>
        <dbReference type="EMBL" id="CAB3369613.1"/>
    </source>
</evidence>
<dbReference type="FunFam" id="2.170.270.10:FF:000011">
    <property type="entry name" value="Histone-lysine N-methyltransferase"/>
    <property type="match status" value="1"/>
</dbReference>
<reference evidence="25 26" key="1">
    <citation type="submission" date="2020-04" db="EMBL/GenBank/DDBJ databases">
        <authorList>
            <person name="Alioto T."/>
            <person name="Alioto T."/>
            <person name="Gomez Garrido J."/>
        </authorList>
    </citation>
    <scope>NUCLEOTIDE SEQUENCE [LARGE SCALE GENOMIC DNA]</scope>
</reference>
<feature type="compositionally biased region" description="Basic residues" evidence="19">
    <location>
        <begin position="728"/>
        <end position="755"/>
    </location>
</feature>
<dbReference type="InterPro" id="IPR001025">
    <property type="entry name" value="BAH_dom"/>
</dbReference>
<feature type="compositionally biased region" description="Acidic residues" evidence="19">
    <location>
        <begin position="423"/>
        <end position="432"/>
    </location>
</feature>
<evidence type="ECO:0000256" key="17">
    <source>
        <dbReference type="ARBA" id="ARBA00023242"/>
    </source>
</evidence>
<keyword evidence="26" id="KW-1185">Reference proteome</keyword>
<dbReference type="GO" id="GO:0003677">
    <property type="term" value="F:DNA binding"/>
    <property type="evidence" value="ECO:0007669"/>
    <property type="project" value="InterPro"/>
</dbReference>
<feature type="domain" description="AWS" evidence="24">
    <location>
        <begin position="1309"/>
        <end position="1360"/>
    </location>
</feature>
<evidence type="ECO:0000256" key="13">
    <source>
        <dbReference type="ARBA" id="ARBA00023015"/>
    </source>
</evidence>
<dbReference type="InterPro" id="IPR019786">
    <property type="entry name" value="Zinc_finger_PHD-type_CS"/>
</dbReference>
<keyword evidence="17" id="KW-0539">Nucleus</keyword>
<dbReference type="EMBL" id="CADEPI010000046">
    <property type="protein sequence ID" value="CAB3369613.1"/>
    <property type="molecule type" value="Genomic_DNA"/>
</dbReference>
<evidence type="ECO:0000256" key="11">
    <source>
        <dbReference type="ARBA" id="ARBA00022833"/>
    </source>
</evidence>
<feature type="domain" description="Post-SET" evidence="22">
    <location>
        <begin position="1487"/>
        <end position="1503"/>
    </location>
</feature>
<dbReference type="InterPro" id="IPR043319">
    <property type="entry name" value="PHD_ASH1L"/>
</dbReference>
<dbReference type="PANTHER" id="PTHR46147">
    <property type="entry name" value="HISTONE-LYSINE N-METHYLTRANSFERASE ASH1"/>
    <property type="match status" value="1"/>
</dbReference>
<dbReference type="PROSITE" id="PS50014">
    <property type="entry name" value="BROMODOMAIN_2"/>
    <property type="match status" value="1"/>
</dbReference>
<keyword evidence="4" id="KW-0597">Phosphoprotein</keyword>
<dbReference type="Pfam" id="PF01426">
    <property type="entry name" value="BAH"/>
    <property type="match status" value="1"/>
</dbReference>
<dbReference type="InterPro" id="IPR003616">
    <property type="entry name" value="Post-SET_dom"/>
</dbReference>
<feature type="region of interest" description="Disordered" evidence="19">
    <location>
        <begin position="727"/>
        <end position="790"/>
    </location>
</feature>
<proteinExistence type="predicted"/>
<evidence type="ECO:0000256" key="2">
    <source>
        <dbReference type="ARBA" id="ARBA00004286"/>
    </source>
</evidence>
<dbReference type="Gene3D" id="3.30.40.10">
    <property type="entry name" value="Zinc/RING finger domain, C3HC4 (zinc finger)"/>
    <property type="match status" value="1"/>
</dbReference>
<dbReference type="InterPro" id="IPR011011">
    <property type="entry name" value="Znf_FYVE_PHD"/>
</dbReference>
<sequence>MSQQTDKGSMALAPAFQPNSPSSPKEKKFLVPGLDSNGRMVDDHPMISQCGNAFLSNFFLRPPDDTEPEEQPSTVDMSAFKGSPSATKVPYPLSEPWSTSGGDRDGNDSDSGEQSDNESSSGSSECGDESGSIADGTSCSSSDDNDSSDGDESEDGCETKSNSSSSSGSNSSYSSCSRPTSPTDLSQQVFLIRETNFEQGGLKLKISTSVARQVEQKAAPNKEPPKSVNTKEPSPPAPSLQSKPESNPQQTQEKKKQQQVQNARVTRLRPRKKEESKGATASTSQQIQQPPQRAVGKRGQESLAQASSSARSTQPEAAISQLAHELSGDALQEINQEDLAAILPDVSASVTNEDVAGPFGFEDVTTLAGKSADVAPAQNAVVHGLTDSGLSREDISTIVDATIERIGACTDGEKRRVRADSYTSDDEDEGSDMDTKSSHTNVPMYSCRLLQQYEQNLLSQNDKKEGSFTNSPTKPKSEQAETSAPKQRRSKQKKERNTEEANSKNTVEIEPYIPLDCCESNVSPDSGIQSVAGSPVHQSCSPASNLAPASPHHASSQSSYIQTTATKESSPACETKKRPGRPAKVVSVEKKGRGRPKKDKSTGDALLPVAKVINDAESPSGQARRGPGRPKKTEDGASKKQSVAPPIKAKADSPEFVSQKRSTKTSDSKVRLAKKTTEKKMVSEEKSEKNNDKDAQPRKRRWRQKNVKALTIPFTIEGTLADAVQIPIKRRSRSGKKHKKLQGLKNKGKRGHRGSHNRDQPKKNKLKKTKKNIAFKRKKNVKGNDSKHEDPKYLVNLEKLILSLQSCTISKNLVLPAPGENKLPLIFRVRKIVKKRKITERSKNSDKESENEAPPPKSPHSSTKEKVKRKTKKSAVEVPKRAEPNEQRLPLKKRHYHLPSQVPNADPPQDQSAESPSSNSKTSQASSQVVSSKIEKSSAASKSSRNSIDDAIESCISRFNDEDDVPLNEIKKKKLEASAKKQASTPVVALLSKRAAALKATNQITATVTNTPPANSEEKETEKPFDPSVMKSEKEDIDLDDVPLQDLINKTKSKKLMSKEPKLAAKLEILKKTVNAVKKKSRRRKAINRTGFPVKKKKKPKKCDGQVELPKQEIKKEVPAPEPVKDLKLKQMESSRKTNKRKAAACSVSTTENMPLSQRAAKRMKLSVVAASKEDDKASVADGGVETDIPEVESKGKPQPRWRKKYLVAGLFSQYYKGEETKKSTPAELSKARNCAYKKEEHKYGLLPPPYDSGKFLRVRKLDFELPYDLWWLHEHNKLPGRDSEVPSWNYKKIRNNIYYDMKIPYMYEAHQSCNCKPPEKNGVAGCGDDCINKLVYAECIPRLCPCQEKCSNQRIQKHEWAPGVEKFMTKEKGWGVRTKKTIKNGDFIMEYVGEVVSEKEFKNRMETRYANDTHHYCLHLDGGLVIDGHRMGGECRFVNHSCEPNCEMQKWSVNGLFRMALFALRDIEAGEELGYDYNFSLFNAAEGQPCKCGSDNCRGVIGGKYQRVNQPLTDRRSCMRLKKESRKCKRTRHKRTGKMSDTQMRNQLFAPMKPMSHQQRCFAQEHHCFLLRNLEKLKRFREKLKKHATEQQEASGTVNKLTQASNKADVFLAQLNALSTPRSVRTRRLAQAEDNPELNKVARLAYTFKDLYQAVVTAKNEQGEQLCSPFLNLPTKKKLPLYYERVQEPIDLSIIDKNITSGTYTTVEAFDLDFSRLFSNNIGFYGRTSPRGIVAARLRKIYNDAKQSIMPQLEDILGELPPTSFYSEKKTVSGVRNAPGAKKTAVDSEEDVIRCICGLFMDEGLMIQCERCLVWQHGDCVQADSSVEHYLCEQCNPRTVNRDIVMHPSPEYAEEGETYYISLMREELQLRIGDTVYVLRDIDRDDISDPSEPPQKHTYKTLQNAMPDDCDIFRIERLFIENGQRYAFGHHYLRPHETFHEPSRRFFPNEVMRVPLYEKVSFDLILDQCWVLDLPTYCKGRPIGAREQHVYICEFRVDKTAHLFAKLPIKSAKQISMKPYAFELFETKLKPIRSYTPHPTNSPAPRSKSKTREDEGGGKGDGHKTSHKRVSMLAAANKVPPAVRVSLDLLSE</sequence>
<dbReference type="PROSITE" id="PS50868">
    <property type="entry name" value="POST_SET"/>
    <property type="match status" value="1"/>
</dbReference>
<gene>
    <name evidence="25" type="ORF">CLODIP_2_CD02659</name>
</gene>
<dbReference type="CDD" id="cd04717">
    <property type="entry name" value="BAH_polybromo"/>
    <property type="match status" value="1"/>
</dbReference>
<dbReference type="SMART" id="SM00249">
    <property type="entry name" value="PHD"/>
    <property type="match status" value="1"/>
</dbReference>
<evidence type="ECO:0000256" key="16">
    <source>
        <dbReference type="ARBA" id="ARBA00023163"/>
    </source>
</evidence>
<feature type="compositionally biased region" description="Low complexity" evidence="19">
    <location>
        <begin position="159"/>
        <end position="177"/>
    </location>
</feature>
<dbReference type="SMART" id="SM00570">
    <property type="entry name" value="AWS"/>
    <property type="match status" value="1"/>
</dbReference>
<dbReference type="GO" id="GO:0006355">
    <property type="term" value="P:regulation of DNA-templated transcription"/>
    <property type="evidence" value="ECO:0007669"/>
    <property type="project" value="TreeGrafter"/>
</dbReference>
<evidence type="ECO:0000256" key="8">
    <source>
        <dbReference type="ARBA" id="ARBA00022723"/>
    </source>
</evidence>
<dbReference type="Gene3D" id="2.30.30.490">
    <property type="match status" value="1"/>
</dbReference>
<feature type="compositionally biased region" description="Polar residues" evidence="19">
    <location>
        <begin position="1004"/>
        <end position="1014"/>
    </location>
</feature>
<dbReference type="GO" id="GO:0005654">
    <property type="term" value="C:nucleoplasm"/>
    <property type="evidence" value="ECO:0007669"/>
    <property type="project" value="TreeGrafter"/>
</dbReference>
<dbReference type="InterPro" id="IPR013083">
    <property type="entry name" value="Znf_RING/FYVE/PHD"/>
</dbReference>
<evidence type="ECO:0000256" key="18">
    <source>
        <dbReference type="PROSITE-ProRule" id="PRU00035"/>
    </source>
</evidence>
<keyword evidence="12" id="KW-0156">Chromatin regulator</keyword>
<dbReference type="CDD" id="cd19174">
    <property type="entry name" value="SET_ASH1L"/>
    <property type="match status" value="1"/>
</dbReference>
<feature type="compositionally biased region" description="Polar residues" evidence="19">
    <location>
        <begin position="1147"/>
        <end position="1156"/>
    </location>
</feature>
<feature type="region of interest" description="Disordered" evidence="19">
    <location>
        <begin position="1004"/>
        <end position="1037"/>
    </location>
</feature>
<evidence type="ECO:0000259" key="20">
    <source>
        <dbReference type="PROSITE" id="PS50014"/>
    </source>
</evidence>
<feature type="compositionally biased region" description="Polar residues" evidence="19">
    <location>
        <begin position="302"/>
        <end position="315"/>
    </location>
</feature>
<dbReference type="PROSITE" id="PS51215">
    <property type="entry name" value="AWS"/>
    <property type="match status" value="1"/>
</dbReference>
<dbReference type="SMART" id="SM00439">
    <property type="entry name" value="BAH"/>
    <property type="match status" value="1"/>
</dbReference>
<dbReference type="PROSITE" id="PS51038">
    <property type="entry name" value="BAH"/>
    <property type="match status" value="1"/>
</dbReference>
<keyword evidence="14 18" id="KW-0103">Bromodomain</keyword>
<keyword evidence="15" id="KW-0010">Activator</keyword>
<comment type="subcellular location">
    <subcellularLocation>
        <location evidence="2">Chromosome</location>
    </subcellularLocation>
    <subcellularLocation>
        <location evidence="1">Nucleus</location>
    </subcellularLocation>
</comment>
<evidence type="ECO:0000256" key="9">
    <source>
        <dbReference type="ARBA" id="ARBA00022737"/>
    </source>
</evidence>
<feature type="region of interest" description="Disordered" evidence="19">
    <location>
        <begin position="1076"/>
        <end position="1157"/>
    </location>
</feature>
<evidence type="ECO:0000259" key="23">
    <source>
        <dbReference type="PROSITE" id="PS51038"/>
    </source>
</evidence>
<dbReference type="InterPro" id="IPR001487">
    <property type="entry name" value="Bromodomain"/>
</dbReference>
<dbReference type="GO" id="GO:0008270">
    <property type="term" value="F:zinc ion binding"/>
    <property type="evidence" value="ECO:0007669"/>
    <property type="project" value="UniProtKB-KW"/>
</dbReference>
<keyword evidence="9" id="KW-0677">Repeat</keyword>
<feature type="domain" description="Bromo" evidence="20">
    <location>
        <begin position="1663"/>
        <end position="1733"/>
    </location>
</feature>
<evidence type="ECO:0008006" key="27">
    <source>
        <dbReference type="Google" id="ProtNLM"/>
    </source>
</evidence>
<keyword evidence="16" id="KW-0804">Transcription</keyword>
<comment type="caution">
    <text evidence="25">The sequence shown here is derived from an EMBL/GenBank/DDBJ whole genome shotgun (WGS) entry which is preliminary data.</text>
</comment>
<evidence type="ECO:0000259" key="24">
    <source>
        <dbReference type="PROSITE" id="PS51215"/>
    </source>
</evidence>